<dbReference type="PANTHER" id="PTHR42659:SF2">
    <property type="entry name" value="XANTHINE DEHYDROGENASE SUBUNIT C-RELATED"/>
    <property type="match status" value="1"/>
</dbReference>
<accession>A0A2N5ZFR7</accession>
<comment type="caution">
    <text evidence="5">The sequence shown here is derived from an EMBL/GenBank/DDBJ whole genome shotgun (WGS) entry which is preliminary data.</text>
</comment>
<dbReference type="SUPFAM" id="SSF56176">
    <property type="entry name" value="FAD-binding/transporter-associated domain-like"/>
    <property type="match status" value="1"/>
</dbReference>
<dbReference type="Proteomes" id="UP000234857">
    <property type="component" value="Unassembled WGS sequence"/>
</dbReference>
<dbReference type="InterPro" id="IPR051312">
    <property type="entry name" value="Diverse_Substr_Oxidored"/>
</dbReference>
<evidence type="ECO:0000256" key="3">
    <source>
        <dbReference type="ARBA" id="ARBA00023002"/>
    </source>
</evidence>
<dbReference type="InterPro" id="IPR002346">
    <property type="entry name" value="Mopterin_DH_FAD-bd"/>
</dbReference>
<dbReference type="GO" id="GO:0016491">
    <property type="term" value="F:oxidoreductase activity"/>
    <property type="evidence" value="ECO:0007669"/>
    <property type="project" value="UniProtKB-KW"/>
</dbReference>
<dbReference type="EMBL" id="PKTG01000085">
    <property type="protein sequence ID" value="PLX17558.1"/>
    <property type="molecule type" value="Genomic_DNA"/>
</dbReference>
<dbReference type="Pfam" id="PF03450">
    <property type="entry name" value="CO_deh_flav_C"/>
    <property type="match status" value="1"/>
</dbReference>
<dbReference type="InterPro" id="IPR005107">
    <property type="entry name" value="CO_DH_flav_C"/>
</dbReference>
<dbReference type="Pfam" id="PF00941">
    <property type="entry name" value="FAD_binding_5"/>
    <property type="match status" value="1"/>
</dbReference>
<dbReference type="SMART" id="SM01092">
    <property type="entry name" value="CO_deh_flav_C"/>
    <property type="match status" value="1"/>
</dbReference>
<dbReference type="Gene3D" id="3.30.465.10">
    <property type="match status" value="1"/>
</dbReference>
<dbReference type="InterPro" id="IPR036318">
    <property type="entry name" value="FAD-bd_PCMH-like_sf"/>
</dbReference>
<dbReference type="InterPro" id="IPR016166">
    <property type="entry name" value="FAD-bd_PCMH"/>
</dbReference>
<name>A0A2N5ZFR7_MUIH1</name>
<evidence type="ECO:0000256" key="1">
    <source>
        <dbReference type="ARBA" id="ARBA00022630"/>
    </source>
</evidence>
<keyword evidence="2" id="KW-0274">FAD</keyword>
<feature type="domain" description="FAD-binding PCMH-type" evidence="4">
    <location>
        <begin position="1"/>
        <end position="179"/>
    </location>
</feature>
<dbReference type="InterPro" id="IPR036683">
    <property type="entry name" value="CO_DH_flav_C_dom_sf"/>
</dbReference>
<dbReference type="PROSITE" id="PS51387">
    <property type="entry name" value="FAD_PCMH"/>
    <property type="match status" value="1"/>
</dbReference>
<dbReference type="Gene3D" id="3.30.390.50">
    <property type="entry name" value="CO dehydrogenase flavoprotein, C-terminal domain"/>
    <property type="match status" value="1"/>
</dbReference>
<evidence type="ECO:0000313" key="6">
    <source>
        <dbReference type="Proteomes" id="UP000234857"/>
    </source>
</evidence>
<evidence type="ECO:0000259" key="4">
    <source>
        <dbReference type="PROSITE" id="PS51387"/>
    </source>
</evidence>
<evidence type="ECO:0000313" key="5">
    <source>
        <dbReference type="EMBL" id="PLX17558.1"/>
    </source>
</evidence>
<reference evidence="5 6" key="1">
    <citation type="submission" date="2017-11" db="EMBL/GenBank/DDBJ databases">
        <title>Genome-resolved metagenomics identifies genetic mobility, metabolic interactions, and unexpected diversity in perchlorate-reducing communities.</title>
        <authorList>
            <person name="Barnum T.P."/>
            <person name="Figueroa I.A."/>
            <person name="Carlstrom C.I."/>
            <person name="Lucas L.N."/>
            <person name="Engelbrektson A.L."/>
            <person name="Coates J.D."/>
        </authorList>
    </citation>
    <scope>NUCLEOTIDE SEQUENCE [LARGE SCALE GENOMIC DNA]</scope>
    <source>
        <strain evidence="5">BM706</strain>
    </source>
</reference>
<dbReference type="InterPro" id="IPR016169">
    <property type="entry name" value="FAD-bd_PCMH_sub2"/>
</dbReference>
<proteinExistence type="predicted"/>
<dbReference type="Gene3D" id="3.30.43.10">
    <property type="entry name" value="Uridine Diphospho-n-acetylenolpyruvylglucosamine Reductase, domain 2"/>
    <property type="match status" value="1"/>
</dbReference>
<dbReference type="AlphaFoldDB" id="A0A2N5ZFR7"/>
<keyword evidence="3" id="KW-0560">Oxidoreductase</keyword>
<dbReference type="GO" id="GO:0071949">
    <property type="term" value="F:FAD binding"/>
    <property type="evidence" value="ECO:0007669"/>
    <property type="project" value="InterPro"/>
</dbReference>
<evidence type="ECO:0000256" key="2">
    <source>
        <dbReference type="ARBA" id="ARBA00022827"/>
    </source>
</evidence>
<gene>
    <name evidence="5" type="ORF">C0601_07315</name>
</gene>
<protein>
    <recommendedName>
        <fullName evidence="4">FAD-binding PCMH-type domain-containing protein</fullName>
    </recommendedName>
</protein>
<sequence>MRQVDYFRFDTVGETLEFLEKHGETVKIIAGGSDLIIELRKDSWKLENVDKILDISKLKNIKKIIQSERFVEIGSVMTHSEIAGSDILKKEFPALCEASSNVGCLQTRNTGTIGGNVVNSSPSGDTLPVLVAYGAEVSLARDQGLVRTVNVRDFIKGPYKNMADPQELLETIILEKTRFKDQKFVFEKLGRRNALSITRISFTGVSDLVDGRIKDIRIVPGAVLPYFRRITEAENFLEGKSPDKDILKKAAQIVAEDVFKEVGQRWSTPYKRPVLENLAYAGLCRMYGIKLD</sequence>
<keyword evidence="1" id="KW-0285">Flavoprotein</keyword>
<dbReference type="SUPFAM" id="SSF55447">
    <property type="entry name" value="CO dehydrogenase flavoprotein C-terminal domain-like"/>
    <property type="match status" value="1"/>
</dbReference>
<organism evidence="5 6">
    <name type="scientific">Muiribacterium halophilum</name>
    <dbReference type="NCBI Taxonomy" id="2053465"/>
    <lineage>
        <taxon>Bacteria</taxon>
        <taxon>Candidatus Muiribacteriota</taxon>
        <taxon>Candidatus Muiribacteriia</taxon>
        <taxon>Candidatus Muiribacteriales</taxon>
        <taxon>Candidatus Muiribacteriaceae</taxon>
        <taxon>Candidatus Muiribacterium</taxon>
    </lineage>
</organism>
<dbReference type="InterPro" id="IPR016167">
    <property type="entry name" value="FAD-bd_PCMH_sub1"/>
</dbReference>
<dbReference type="PANTHER" id="PTHR42659">
    <property type="entry name" value="XANTHINE DEHYDROGENASE SUBUNIT C-RELATED"/>
    <property type="match status" value="1"/>
</dbReference>